<gene>
    <name evidence="2" type="ORF">MSAR_13320</name>
</gene>
<dbReference type="RefSeq" id="WP_163695447.1">
    <property type="nucleotide sequence ID" value="NZ_AP022595.1"/>
</dbReference>
<dbReference type="AlphaFoldDB" id="A0A7I7SQX8"/>
<keyword evidence="3" id="KW-1185">Reference proteome</keyword>
<dbReference type="KEGG" id="msar:MSAR_13320"/>
<evidence type="ECO:0000313" key="2">
    <source>
        <dbReference type="EMBL" id="BBY58196.1"/>
    </source>
</evidence>
<keyword evidence="1" id="KW-0812">Transmembrane</keyword>
<evidence type="ECO:0000256" key="1">
    <source>
        <dbReference type="SAM" id="Phobius"/>
    </source>
</evidence>
<evidence type="ECO:0000313" key="3">
    <source>
        <dbReference type="Proteomes" id="UP000466445"/>
    </source>
</evidence>
<name>A0A7I7SQX8_9MYCO</name>
<reference evidence="2 3" key="1">
    <citation type="journal article" date="2019" name="Emerg. Microbes Infect.">
        <title>Comprehensive subspecies identification of 175 nontuberculous mycobacteria species based on 7547 genomic profiles.</title>
        <authorList>
            <person name="Matsumoto Y."/>
            <person name="Kinjo T."/>
            <person name="Motooka D."/>
            <person name="Nabeya D."/>
            <person name="Jung N."/>
            <person name="Uechi K."/>
            <person name="Horii T."/>
            <person name="Iida T."/>
            <person name="Fujita J."/>
            <person name="Nakamura S."/>
        </authorList>
    </citation>
    <scope>NUCLEOTIDE SEQUENCE [LARGE SCALE GENOMIC DNA]</scope>
    <source>
        <strain evidence="2 3">JCM 30395</strain>
    </source>
</reference>
<feature type="transmembrane region" description="Helical" evidence="1">
    <location>
        <begin position="20"/>
        <end position="43"/>
    </location>
</feature>
<proteinExistence type="predicted"/>
<organism evidence="2 3">
    <name type="scientific">Mycolicibacterium sarraceniae</name>
    <dbReference type="NCBI Taxonomy" id="1534348"/>
    <lineage>
        <taxon>Bacteria</taxon>
        <taxon>Bacillati</taxon>
        <taxon>Actinomycetota</taxon>
        <taxon>Actinomycetes</taxon>
        <taxon>Mycobacteriales</taxon>
        <taxon>Mycobacteriaceae</taxon>
        <taxon>Mycolicibacterium</taxon>
    </lineage>
</organism>
<keyword evidence="1" id="KW-0472">Membrane</keyword>
<dbReference type="EMBL" id="AP022595">
    <property type="protein sequence ID" value="BBY58196.1"/>
    <property type="molecule type" value="Genomic_DNA"/>
</dbReference>
<accession>A0A7I7SQX8</accession>
<protein>
    <submittedName>
        <fullName evidence="2">Uncharacterized protein</fullName>
    </submittedName>
</protein>
<dbReference type="Proteomes" id="UP000466445">
    <property type="component" value="Chromosome"/>
</dbReference>
<sequence length="53" mass="5420">MISFVLILQNLPGLVGTSTPIAVGVVARLVAVFALGAGIAAHVRTSARPHVRT</sequence>
<keyword evidence="1" id="KW-1133">Transmembrane helix</keyword>